<name>A0A0B7N2P2_9FUNG</name>
<dbReference type="Proteomes" id="UP000054107">
    <property type="component" value="Unassembled WGS sequence"/>
</dbReference>
<evidence type="ECO:0000256" key="1">
    <source>
        <dbReference type="SAM" id="MobiDB-lite"/>
    </source>
</evidence>
<organism evidence="2 3">
    <name type="scientific">Parasitella parasitica</name>
    <dbReference type="NCBI Taxonomy" id="35722"/>
    <lineage>
        <taxon>Eukaryota</taxon>
        <taxon>Fungi</taxon>
        <taxon>Fungi incertae sedis</taxon>
        <taxon>Mucoromycota</taxon>
        <taxon>Mucoromycotina</taxon>
        <taxon>Mucoromycetes</taxon>
        <taxon>Mucorales</taxon>
        <taxon>Mucorineae</taxon>
        <taxon>Mucoraceae</taxon>
        <taxon>Parasitella</taxon>
    </lineage>
</organism>
<sequence>MSFSFYIEDGLGNVVDEHGNDPMEITENEDPFKLEELSSYSSYVALRTKLVDVEVMQECQEENPTSDDIKLSSSKQKNSLKGNRISDEIKAHAVHLVDVHPRNSAKAVALELHLQPRTVQRWYKAWKEDPDSLFKTIGRPRIIEPEGELAEATKNLVSDFYYKYPSATIDQLMDQMNNSFEDLIISKRTLYHYMADLWIFTLKKVQLEPVERNTPARIQARKQWVEMVKEMGVDYMSNSVFIDESGFNANLRRTQGWAPKGEATKVKVLNG</sequence>
<keyword evidence="3" id="KW-1185">Reference proteome</keyword>
<feature type="region of interest" description="Disordered" evidence="1">
    <location>
        <begin position="61"/>
        <end position="82"/>
    </location>
</feature>
<evidence type="ECO:0000313" key="2">
    <source>
        <dbReference type="EMBL" id="CEP12551.1"/>
    </source>
</evidence>
<dbReference type="InterPro" id="IPR036397">
    <property type="entry name" value="RNaseH_sf"/>
</dbReference>
<dbReference type="AlphaFoldDB" id="A0A0B7N2P2"/>
<protein>
    <recommendedName>
        <fullName evidence="4">Homeodomain-like DNA binding domain-containing transcription factor</fullName>
    </recommendedName>
</protein>
<reference evidence="2 3" key="1">
    <citation type="submission" date="2014-09" db="EMBL/GenBank/DDBJ databases">
        <authorList>
            <person name="Ellenberger Sabrina"/>
        </authorList>
    </citation>
    <scope>NUCLEOTIDE SEQUENCE [LARGE SCALE GENOMIC DNA]</scope>
    <source>
        <strain evidence="2 3">CBS 412.66</strain>
    </source>
</reference>
<dbReference type="EMBL" id="LN728061">
    <property type="protein sequence ID" value="CEP12551.1"/>
    <property type="molecule type" value="Genomic_DNA"/>
</dbReference>
<dbReference type="OrthoDB" id="2212079at2759"/>
<evidence type="ECO:0008006" key="4">
    <source>
        <dbReference type="Google" id="ProtNLM"/>
    </source>
</evidence>
<accession>A0A0B7N2P2</accession>
<dbReference type="GO" id="GO:0003676">
    <property type="term" value="F:nucleic acid binding"/>
    <property type="evidence" value="ECO:0007669"/>
    <property type="project" value="InterPro"/>
</dbReference>
<dbReference type="Pfam" id="PF13384">
    <property type="entry name" value="HTH_23"/>
    <property type="match status" value="1"/>
</dbReference>
<gene>
    <name evidence="2" type="primary">PARPA_06522.1 scaffold 22734</name>
</gene>
<feature type="compositionally biased region" description="Low complexity" evidence="1">
    <location>
        <begin position="71"/>
        <end position="81"/>
    </location>
</feature>
<proteinExistence type="predicted"/>
<evidence type="ECO:0000313" key="3">
    <source>
        <dbReference type="Proteomes" id="UP000054107"/>
    </source>
</evidence>
<dbReference type="Gene3D" id="3.30.420.10">
    <property type="entry name" value="Ribonuclease H-like superfamily/Ribonuclease H"/>
    <property type="match status" value="1"/>
</dbReference>